<organism evidence="3 4">
    <name type="scientific">Limosilactobacillus coleohominis</name>
    <dbReference type="NCBI Taxonomy" id="181675"/>
    <lineage>
        <taxon>Bacteria</taxon>
        <taxon>Bacillati</taxon>
        <taxon>Bacillota</taxon>
        <taxon>Bacilli</taxon>
        <taxon>Lactobacillales</taxon>
        <taxon>Lactobacillaceae</taxon>
        <taxon>Limosilactobacillus</taxon>
    </lineage>
</organism>
<dbReference type="RefSeq" id="WP_204784692.1">
    <property type="nucleotide sequence ID" value="NZ_CALVGD010000062.1"/>
</dbReference>
<dbReference type="InterPro" id="IPR027417">
    <property type="entry name" value="P-loop_NTPase"/>
</dbReference>
<dbReference type="SUPFAM" id="SSF52540">
    <property type="entry name" value="P-loop containing nucleoside triphosphate hydrolases"/>
    <property type="match status" value="1"/>
</dbReference>
<comment type="caution">
    <text evidence="3">The sequence shown here is derived from an EMBL/GenBank/DDBJ whole genome shotgun (WGS) entry which is preliminary data.</text>
</comment>
<feature type="domain" description="Primosomal DnaI N-terminal" evidence="2">
    <location>
        <begin position="1"/>
        <end position="89"/>
    </location>
</feature>
<dbReference type="InterPro" id="IPR013317">
    <property type="entry name" value="DnaA_dom"/>
</dbReference>
<dbReference type="InterPro" id="IPR009928">
    <property type="entry name" value="DnaI_N"/>
</dbReference>
<dbReference type="CDD" id="cd00009">
    <property type="entry name" value="AAA"/>
    <property type="match status" value="1"/>
</dbReference>
<evidence type="ECO:0000259" key="1">
    <source>
        <dbReference type="Pfam" id="PF00308"/>
    </source>
</evidence>
<dbReference type="Pfam" id="PF07319">
    <property type="entry name" value="DnaI_N"/>
    <property type="match status" value="1"/>
</dbReference>
<accession>A0ABS2GXA1</accession>
<dbReference type="PANTHER" id="PTHR30050">
    <property type="entry name" value="CHROMOSOMAL REPLICATION INITIATOR PROTEIN DNAA"/>
    <property type="match status" value="1"/>
</dbReference>
<proteinExistence type="predicted"/>
<name>A0ABS2GXA1_9LACO</name>
<dbReference type="NCBIfam" id="NF006505">
    <property type="entry name" value="PRK08939.1"/>
    <property type="match status" value="1"/>
</dbReference>
<dbReference type="EMBL" id="JACJKU010000011">
    <property type="protein sequence ID" value="MBM6940293.1"/>
    <property type="molecule type" value="Genomic_DNA"/>
</dbReference>
<protein>
    <submittedName>
        <fullName evidence="3">Primosomal protein DnaI</fullName>
    </submittedName>
</protein>
<reference evidence="3 4" key="1">
    <citation type="journal article" date="2021" name="Sci. Rep.">
        <title>The distribution of antibiotic resistance genes in chicken gut microbiota commensals.</title>
        <authorList>
            <person name="Juricova H."/>
            <person name="Matiasovicova J."/>
            <person name="Kubasova T."/>
            <person name="Cejkova D."/>
            <person name="Rychlik I."/>
        </authorList>
    </citation>
    <scope>NUCLEOTIDE SEQUENCE [LARGE SCALE GENOMIC DNA]</scope>
    <source>
        <strain evidence="3 4">An574</strain>
    </source>
</reference>
<keyword evidence="4" id="KW-1185">Reference proteome</keyword>
<sequence>MEPINNLLRGKSQNKNYDKIFQEVFADADVKKFLSEHHDQLTEDDIKRGRSKLYEFVHEKHLVQNGGASVAPGYTPRLVVSAKQIDVTYVPTDQLLRQQAIQAKRNRVSRRFMPKFIENASFDNYYSNNEGRAEAFNAAIEFVSHYPQKDFLPGIYLSGSFGVGKTYLLGAIANELADQGIKSTLIHFPTFAVNMKSAISNNTTTQERDTVMKAPILMIDDIGADALSAWLRDDVLGVILEYRMQEELPTFFSSNFTMDQLTDHLAQDSSGNVEPLKAKRIMERVRFLSREIHMVGPNLRQRG</sequence>
<evidence type="ECO:0000313" key="3">
    <source>
        <dbReference type="EMBL" id="MBM6940293.1"/>
    </source>
</evidence>
<evidence type="ECO:0000259" key="2">
    <source>
        <dbReference type="Pfam" id="PF07319"/>
    </source>
</evidence>
<feature type="domain" description="Chromosomal replication initiator protein DnaA ATPAse" evidence="1">
    <location>
        <begin position="121"/>
        <end position="222"/>
    </location>
</feature>
<dbReference type="Gene3D" id="3.40.50.300">
    <property type="entry name" value="P-loop containing nucleotide triphosphate hydrolases"/>
    <property type="match status" value="1"/>
</dbReference>
<dbReference type="Proteomes" id="UP000785625">
    <property type="component" value="Unassembled WGS sequence"/>
</dbReference>
<dbReference type="PANTHER" id="PTHR30050:SF8">
    <property type="entry name" value="PRIMOSOMAL PROTEIN DNAI"/>
    <property type="match status" value="1"/>
</dbReference>
<dbReference type="Pfam" id="PF00308">
    <property type="entry name" value="Bac_DnaA"/>
    <property type="match status" value="1"/>
</dbReference>
<evidence type="ECO:0000313" key="4">
    <source>
        <dbReference type="Proteomes" id="UP000785625"/>
    </source>
</evidence>
<gene>
    <name evidence="3" type="primary">dnaI</name>
    <name evidence="3" type="ORF">H5975_02110</name>
</gene>